<name>A0A939J9I9_9HYPH</name>
<evidence type="ECO:0000256" key="1">
    <source>
        <dbReference type="SAM" id="Coils"/>
    </source>
</evidence>
<organism evidence="4 5">
    <name type="scientific">Roseibium limicola</name>
    <dbReference type="NCBI Taxonomy" id="2816037"/>
    <lineage>
        <taxon>Bacteria</taxon>
        <taxon>Pseudomonadati</taxon>
        <taxon>Pseudomonadota</taxon>
        <taxon>Alphaproteobacteria</taxon>
        <taxon>Hyphomicrobiales</taxon>
        <taxon>Stappiaceae</taxon>
        <taxon>Roseibium</taxon>
    </lineage>
</organism>
<sequence length="387" mass="41147">MITSLSLSDEGAFNLNFASLLSPSKTGQSAVSDKVARSAIWSEPSLQVLTGKDRAAMIAQVMAQKEAAAHAEAVRKAKTTEKLAAADQAKKAAQETAVAEAETLAAENQARQQLERLKTAAMSALRQVLTERVALIGQADVQSVAANVPAASNEAPQAVAQADLPENDGAAAASDEKLVVASIAPEMMIPVPTKRPAAPKPQASQTAQTARTARAPQAMAYAPANRPEDDDNGVFSGLSKIFNGGTSALPGRGSGIAVYDISEATVHMPDGTELEAHSGIGKMMDDPRHFKKKNRGPTPPNIYKLRMRESLFHGVEAIRMLPRDRAAMYGRDGMLTHTNLLRGRIGSHGCVAFKDYAKFLNAFKAGKVHTLIVVPRMNELPTYMASL</sequence>
<evidence type="ECO:0000259" key="3">
    <source>
        <dbReference type="Pfam" id="PF10908"/>
    </source>
</evidence>
<evidence type="ECO:0000313" key="4">
    <source>
        <dbReference type="EMBL" id="MBO0345954.1"/>
    </source>
</evidence>
<proteinExistence type="predicted"/>
<dbReference type="EMBL" id="JAFLNF010000004">
    <property type="protein sequence ID" value="MBO0345954.1"/>
    <property type="molecule type" value="Genomic_DNA"/>
</dbReference>
<reference evidence="4" key="1">
    <citation type="submission" date="2021-03" db="EMBL/GenBank/DDBJ databases">
        <title>Roseibium sp. CAU 1637 isolated from Incheon.</title>
        <authorList>
            <person name="Kim W."/>
        </authorList>
    </citation>
    <scope>NUCLEOTIDE SEQUENCE</scope>
    <source>
        <strain evidence="4">CAU 1637</strain>
    </source>
</reference>
<feature type="coiled-coil region" evidence="1">
    <location>
        <begin position="76"/>
        <end position="127"/>
    </location>
</feature>
<feature type="compositionally biased region" description="Low complexity" evidence="2">
    <location>
        <begin position="201"/>
        <end position="216"/>
    </location>
</feature>
<accession>A0A939J9I9</accession>
<feature type="region of interest" description="Disordered" evidence="2">
    <location>
        <begin position="194"/>
        <end position="216"/>
    </location>
</feature>
<protein>
    <submittedName>
        <fullName evidence="4">DUF2778 domain-containing protein</fullName>
    </submittedName>
</protein>
<dbReference type="InterPro" id="IPR021225">
    <property type="entry name" value="Tlde1_dom"/>
</dbReference>
<dbReference type="Proteomes" id="UP000664779">
    <property type="component" value="Unassembled WGS sequence"/>
</dbReference>
<gene>
    <name evidence="4" type="ORF">J0X15_12040</name>
</gene>
<keyword evidence="1" id="KW-0175">Coiled coil</keyword>
<comment type="caution">
    <text evidence="4">The sequence shown here is derived from an EMBL/GenBank/DDBJ whole genome shotgun (WGS) entry which is preliminary data.</text>
</comment>
<evidence type="ECO:0000256" key="2">
    <source>
        <dbReference type="SAM" id="MobiDB-lite"/>
    </source>
</evidence>
<feature type="domain" description="Tlde1" evidence="3">
    <location>
        <begin position="273"/>
        <end position="376"/>
    </location>
</feature>
<evidence type="ECO:0000313" key="5">
    <source>
        <dbReference type="Proteomes" id="UP000664779"/>
    </source>
</evidence>
<keyword evidence="5" id="KW-1185">Reference proteome</keyword>
<dbReference type="Pfam" id="PF10908">
    <property type="entry name" value="Tlde1_dom"/>
    <property type="match status" value="1"/>
</dbReference>
<dbReference type="AlphaFoldDB" id="A0A939J9I9"/>